<feature type="transmembrane region" description="Helical" evidence="19">
    <location>
        <begin position="127"/>
        <end position="145"/>
    </location>
</feature>
<comment type="catalytic activity">
    <reaction evidence="17 19">
        <text>alpha-ribazole + adenosylcob(III)inamide-GDP = adenosylcob(III)alamin + GMP + H(+)</text>
        <dbReference type="Rhea" id="RHEA:16049"/>
        <dbReference type="ChEBI" id="CHEBI:10329"/>
        <dbReference type="ChEBI" id="CHEBI:15378"/>
        <dbReference type="ChEBI" id="CHEBI:18408"/>
        <dbReference type="ChEBI" id="CHEBI:58115"/>
        <dbReference type="ChEBI" id="CHEBI:60487"/>
        <dbReference type="EC" id="2.7.8.26"/>
    </reaction>
</comment>
<evidence type="ECO:0000256" key="14">
    <source>
        <dbReference type="ARBA" id="ARBA00025228"/>
    </source>
</evidence>
<feature type="transmembrane region" description="Helical" evidence="19">
    <location>
        <begin position="50"/>
        <end position="67"/>
    </location>
</feature>
<dbReference type="GO" id="GO:0009236">
    <property type="term" value="P:cobalamin biosynthetic process"/>
    <property type="evidence" value="ECO:0007669"/>
    <property type="project" value="UniProtKB-UniRule"/>
</dbReference>
<evidence type="ECO:0000313" key="20">
    <source>
        <dbReference type="EMBL" id="APX90526.1"/>
    </source>
</evidence>
<dbReference type="EC" id="2.7.8.26" evidence="5 19"/>
<evidence type="ECO:0000256" key="6">
    <source>
        <dbReference type="ARBA" id="ARBA00015850"/>
    </source>
</evidence>
<dbReference type="HAMAP" id="MF_00719">
    <property type="entry name" value="CobS"/>
    <property type="match status" value="1"/>
</dbReference>
<dbReference type="GO" id="GO:0005886">
    <property type="term" value="C:plasma membrane"/>
    <property type="evidence" value="ECO:0007669"/>
    <property type="project" value="UniProtKB-SubCell"/>
</dbReference>
<feature type="transmembrane region" description="Helical" evidence="19">
    <location>
        <begin position="73"/>
        <end position="93"/>
    </location>
</feature>
<evidence type="ECO:0000256" key="18">
    <source>
        <dbReference type="ARBA" id="ARBA00049504"/>
    </source>
</evidence>
<keyword evidence="11 19" id="KW-0460">Magnesium</keyword>
<keyword evidence="12 19" id="KW-1133">Transmembrane helix</keyword>
<reference evidence="20 21" key="1">
    <citation type="submission" date="2017-01" db="EMBL/GenBank/DDBJ databases">
        <title>Genomic analysis of Xuhuaishuia manganoxidans DY6-4.</title>
        <authorList>
            <person name="Wang X."/>
        </authorList>
    </citation>
    <scope>NUCLEOTIDE SEQUENCE [LARGE SCALE GENOMIC DNA]</scope>
    <source>
        <strain evidence="20 21">DY6-4</strain>
    </source>
</reference>
<comment type="catalytic activity">
    <reaction evidence="18 19">
        <text>alpha-ribazole 5'-phosphate + adenosylcob(III)inamide-GDP = adenosylcob(III)alamin 5'-phosphate + GMP + H(+)</text>
        <dbReference type="Rhea" id="RHEA:23560"/>
        <dbReference type="ChEBI" id="CHEBI:15378"/>
        <dbReference type="ChEBI" id="CHEBI:57918"/>
        <dbReference type="ChEBI" id="CHEBI:58115"/>
        <dbReference type="ChEBI" id="CHEBI:60487"/>
        <dbReference type="ChEBI" id="CHEBI:60493"/>
        <dbReference type="EC" id="2.7.8.26"/>
    </reaction>
</comment>
<accession>A0A1U7DKL1</accession>
<evidence type="ECO:0000256" key="3">
    <source>
        <dbReference type="ARBA" id="ARBA00004663"/>
    </source>
</evidence>
<dbReference type="InterPro" id="IPR003805">
    <property type="entry name" value="CobS"/>
</dbReference>
<dbReference type="GO" id="GO:0008818">
    <property type="term" value="F:cobalamin 5'-phosphate synthase activity"/>
    <property type="evidence" value="ECO:0007669"/>
    <property type="project" value="UniProtKB-UniRule"/>
</dbReference>
<keyword evidence="21" id="KW-1185">Reference proteome</keyword>
<evidence type="ECO:0000256" key="19">
    <source>
        <dbReference type="HAMAP-Rule" id="MF_00719"/>
    </source>
</evidence>
<evidence type="ECO:0000256" key="8">
    <source>
        <dbReference type="ARBA" id="ARBA00022573"/>
    </source>
</evidence>
<comment type="subcellular location">
    <subcellularLocation>
        <location evidence="2 19">Cell membrane</location>
        <topology evidence="2 19">Multi-pass membrane protein</topology>
    </subcellularLocation>
</comment>
<evidence type="ECO:0000256" key="9">
    <source>
        <dbReference type="ARBA" id="ARBA00022679"/>
    </source>
</evidence>
<evidence type="ECO:0000256" key="4">
    <source>
        <dbReference type="ARBA" id="ARBA00010561"/>
    </source>
</evidence>
<keyword evidence="10 19" id="KW-0812">Transmembrane</keyword>
<dbReference type="GO" id="GO:0051073">
    <property type="term" value="F:adenosylcobinamide-GDP ribazoletransferase activity"/>
    <property type="evidence" value="ECO:0007669"/>
    <property type="project" value="UniProtKB-UniRule"/>
</dbReference>
<evidence type="ECO:0000256" key="7">
    <source>
        <dbReference type="ARBA" id="ARBA00022475"/>
    </source>
</evidence>
<dbReference type="NCBIfam" id="TIGR00317">
    <property type="entry name" value="cobS"/>
    <property type="match status" value="1"/>
</dbReference>
<evidence type="ECO:0000256" key="11">
    <source>
        <dbReference type="ARBA" id="ARBA00022842"/>
    </source>
</evidence>
<evidence type="ECO:0000256" key="5">
    <source>
        <dbReference type="ARBA" id="ARBA00013200"/>
    </source>
</evidence>
<dbReference type="AlphaFoldDB" id="A0A1U7DKL1"/>
<sequence length="265" mass="26929">MSTDQPAIEAAFTDLRGALMLLTRLPVPLDDAAFAATGPQGESTRGQGRLVWAFPLVGAIVALLALLPAGLAAWWGLAPGGVALLVLAGGVLLTGAMHEDGLADLADGFWGGWTRERRLEIMKDSRVGTYGVLALILSLLARWWALSTIFAGGAFWAPVLAAAVLSRAAMGVTMASLDHARADGLGQSFGRTPALPAAGGLGLAVVLALVVIGWAALPALIFGAAAALALALLAQAKIGGQTGDVLGAQQQVTEIAVLMVLASIL</sequence>
<proteinExistence type="inferred from homology"/>
<dbReference type="OrthoDB" id="9794626at2"/>
<protein>
    <recommendedName>
        <fullName evidence="6 19">Adenosylcobinamide-GDP ribazoletransferase</fullName>
        <ecNumber evidence="5 19">2.7.8.26</ecNumber>
    </recommendedName>
    <alternativeName>
        <fullName evidence="16 19">Cobalamin synthase</fullName>
    </alternativeName>
    <alternativeName>
        <fullName evidence="15 19">Cobalamin-5'-phosphate synthase</fullName>
    </alternativeName>
</protein>
<dbReference type="EMBL" id="CP019124">
    <property type="protein sequence ID" value="APX90526.1"/>
    <property type="molecule type" value="Genomic_DNA"/>
</dbReference>
<dbReference type="PANTHER" id="PTHR34148:SF1">
    <property type="entry name" value="ADENOSYLCOBINAMIDE-GDP RIBAZOLETRANSFERASE"/>
    <property type="match status" value="1"/>
</dbReference>
<keyword evidence="9 19" id="KW-0808">Transferase</keyword>
<evidence type="ECO:0000256" key="15">
    <source>
        <dbReference type="ARBA" id="ARBA00032605"/>
    </source>
</evidence>
<organism evidence="20 21">
    <name type="scientific">Brevirhabdus pacifica</name>
    <dbReference type="NCBI Taxonomy" id="1267768"/>
    <lineage>
        <taxon>Bacteria</taxon>
        <taxon>Pseudomonadati</taxon>
        <taxon>Pseudomonadota</taxon>
        <taxon>Alphaproteobacteria</taxon>
        <taxon>Rhodobacterales</taxon>
        <taxon>Paracoccaceae</taxon>
        <taxon>Brevirhabdus</taxon>
    </lineage>
</organism>
<comment type="pathway">
    <text evidence="3 19">Cofactor biosynthesis; adenosylcobalamin biosynthesis; adenosylcobalamin from cob(II)yrinate a,c-diamide: step 7/7.</text>
</comment>
<dbReference type="UniPathway" id="UPA00148">
    <property type="reaction ID" value="UER00238"/>
</dbReference>
<dbReference type="PANTHER" id="PTHR34148">
    <property type="entry name" value="ADENOSYLCOBINAMIDE-GDP RIBAZOLETRANSFERASE"/>
    <property type="match status" value="1"/>
</dbReference>
<evidence type="ECO:0000313" key="21">
    <source>
        <dbReference type="Proteomes" id="UP000187266"/>
    </source>
</evidence>
<name>A0A1U7DKL1_9RHOB</name>
<keyword evidence="8 19" id="KW-0169">Cobalamin biosynthesis</keyword>
<dbReference type="STRING" id="1267768.BV394_12995"/>
<gene>
    <name evidence="19" type="primary">cobS</name>
    <name evidence="20" type="ORF">BV394_12995</name>
</gene>
<feature type="transmembrane region" description="Helical" evidence="19">
    <location>
        <begin position="219"/>
        <end position="236"/>
    </location>
</feature>
<keyword evidence="13 19" id="KW-0472">Membrane</keyword>
<comment type="function">
    <text evidence="14 19">Joins adenosylcobinamide-GDP and alpha-ribazole to generate adenosylcobalamin (Ado-cobalamin). Also synthesizes adenosylcobalamin 5'-phosphate from adenosylcobinamide-GDP and alpha-ribazole 5'-phosphate.</text>
</comment>
<evidence type="ECO:0000256" key="1">
    <source>
        <dbReference type="ARBA" id="ARBA00001946"/>
    </source>
</evidence>
<comment type="cofactor">
    <cofactor evidence="1 19">
        <name>Mg(2+)</name>
        <dbReference type="ChEBI" id="CHEBI:18420"/>
    </cofactor>
</comment>
<evidence type="ECO:0000256" key="13">
    <source>
        <dbReference type="ARBA" id="ARBA00023136"/>
    </source>
</evidence>
<dbReference type="RefSeq" id="WP_076980543.1">
    <property type="nucleotide sequence ID" value="NZ_CP019124.1"/>
</dbReference>
<evidence type="ECO:0000256" key="12">
    <source>
        <dbReference type="ARBA" id="ARBA00022989"/>
    </source>
</evidence>
<comment type="similarity">
    <text evidence="4 19">Belongs to the CobS family.</text>
</comment>
<evidence type="ECO:0000256" key="2">
    <source>
        <dbReference type="ARBA" id="ARBA00004651"/>
    </source>
</evidence>
<evidence type="ECO:0000256" key="10">
    <source>
        <dbReference type="ARBA" id="ARBA00022692"/>
    </source>
</evidence>
<keyword evidence="7 19" id="KW-1003">Cell membrane</keyword>
<evidence type="ECO:0000256" key="16">
    <source>
        <dbReference type="ARBA" id="ARBA00032853"/>
    </source>
</evidence>
<dbReference type="Proteomes" id="UP000187266">
    <property type="component" value="Chromosome"/>
</dbReference>
<dbReference type="Pfam" id="PF02654">
    <property type="entry name" value="CobS"/>
    <property type="match status" value="1"/>
</dbReference>
<evidence type="ECO:0000256" key="17">
    <source>
        <dbReference type="ARBA" id="ARBA00048623"/>
    </source>
</evidence>